<dbReference type="EMBL" id="JBHTMB010000159">
    <property type="protein sequence ID" value="MFD1235360.1"/>
    <property type="molecule type" value="Genomic_DNA"/>
</dbReference>
<keyword evidence="1" id="KW-0175">Coiled coil</keyword>
<feature type="coiled-coil region" evidence="1">
    <location>
        <begin position="8"/>
        <end position="78"/>
    </location>
</feature>
<keyword evidence="4" id="KW-1185">Reference proteome</keyword>
<organism evidence="3 4">
    <name type="scientific">Pseudonocardia benzenivorans</name>
    <dbReference type="NCBI Taxonomy" id="228005"/>
    <lineage>
        <taxon>Bacteria</taxon>
        <taxon>Bacillati</taxon>
        <taxon>Actinomycetota</taxon>
        <taxon>Actinomycetes</taxon>
        <taxon>Pseudonocardiales</taxon>
        <taxon>Pseudonocardiaceae</taxon>
        <taxon>Pseudonocardia</taxon>
    </lineage>
</organism>
<gene>
    <name evidence="3" type="ORF">ACFQ34_18900</name>
</gene>
<reference evidence="4" key="1">
    <citation type="journal article" date="2019" name="Int. J. Syst. Evol. Microbiol.">
        <title>The Global Catalogue of Microorganisms (GCM) 10K type strain sequencing project: providing services to taxonomists for standard genome sequencing and annotation.</title>
        <authorList>
            <consortium name="The Broad Institute Genomics Platform"/>
            <consortium name="The Broad Institute Genome Sequencing Center for Infectious Disease"/>
            <person name="Wu L."/>
            <person name="Ma J."/>
        </authorList>
    </citation>
    <scope>NUCLEOTIDE SEQUENCE [LARGE SCALE GENOMIC DNA]</scope>
    <source>
        <strain evidence="4">CCUG 49018</strain>
    </source>
</reference>
<feature type="region of interest" description="Disordered" evidence="2">
    <location>
        <begin position="87"/>
        <end position="129"/>
    </location>
</feature>
<evidence type="ECO:0000313" key="3">
    <source>
        <dbReference type="EMBL" id="MFD1235360.1"/>
    </source>
</evidence>
<evidence type="ECO:0000313" key="4">
    <source>
        <dbReference type="Proteomes" id="UP001597182"/>
    </source>
</evidence>
<dbReference type="Proteomes" id="UP001597182">
    <property type="component" value="Unassembled WGS sequence"/>
</dbReference>
<comment type="caution">
    <text evidence="3">The sequence shown here is derived from an EMBL/GenBank/DDBJ whole genome shotgun (WGS) entry which is preliminary data.</text>
</comment>
<name>A0ABW3VKS1_9PSEU</name>
<sequence length="129" mass="14194">MDDDAALLAAVERRRELIAVRLQELRARRRLLAGRGARGSTAADVAAAERSAVAARRHAEEARERAEQRQELSRLRHLRAAAVLAAAGDHEAAARHRAAADAERPREPAGRRQYEPRRVGIPTIPSSDE</sequence>
<evidence type="ECO:0000256" key="1">
    <source>
        <dbReference type="SAM" id="Coils"/>
    </source>
</evidence>
<feature type="compositionally biased region" description="Basic and acidic residues" evidence="2">
    <location>
        <begin position="88"/>
        <end position="118"/>
    </location>
</feature>
<evidence type="ECO:0000256" key="2">
    <source>
        <dbReference type="SAM" id="MobiDB-lite"/>
    </source>
</evidence>
<protein>
    <submittedName>
        <fullName evidence="3">Uncharacterized protein</fullName>
    </submittedName>
</protein>
<accession>A0ABW3VKS1</accession>
<dbReference type="RefSeq" id="WP_346089819.1">
    <property type="nucleotide sequence ID" value="NZ_BAABKS010000005.1"/>
</dbReference>
<proteinExistence type="predicted"/>